<proteinExistence type="inferred from homology"/>
<accession>A0AAE1EAB3</accession>
<evidence type="ECO:0000256" key="3">
    <source>
        <dbReference type="ARBA" id="ARBA00010617"/>
    </source>
</evidence>
<evidence type="ECO:0000256" key="6">
    <source>
        <dbReference type="ARBA" id="ARBA00023004"/>
    </source>
</evidence>
<evidence type="ECO:0000313" key="11">
    <source>
        <dbReference type="EMBL" id="KAK3800249.1"/>
    </source>
</evidence>
<reference evidence="11" key="1">
    <citation type="journal article" date="2023" name="G3 (Bethesda)">
        <title>A reference genome for the long-term kleptoplast-retaining sea slug Elysia crispata morphotype clarki.</title>
        <authorList>
            <person name="Eastman K.E."/>
            <person name="Pendleton A.L."/>
            <person name="Shaikh M.A."/>
            <person name="Suttiyut T."/>
            <person name="Ogas R."/>
            <person name="Tomko P."/>
            <person name="Gavelis G."/>
            <person name="Widhalm J.R."/>
            <person name="Wisecaver J.H."/>
        </authorList>
    </citation>
    <scope>NUCLEOTIDE SEQUENCE</scope>
    <source>
        <strain evidence="11">ECLA1</strain>
    </source>
</reference>
<evidence type="ECO:0000256" key="5">
    <source>
        <dbReference type="ARBA" id="ARBA00023002"/>
    </source>
</evidence>
<dbReference type="GO" id="GO:0016712">
    <property type="term" value="F:oxidoreductase activity, acting on paired donors, with incorporation or reduction of molecular oxygen, reduced flavin or flavoprotein as one donor, and incorporation of one atom of oxygen"/>
    <property type="evidence" value="ECO:0007669"/>
    <property type="project" value="InterPro"/>
</dbReference>
<dbReference type="Pfam" id="PF00067">
    <property type="entry name" value="p450"/>
    <property type="match status" value="1"/>
</dbReference>
<dbReference type="InterPro" id="IPR017972">
    <property type="entry name" value="Cyt_P450_CS"/>
</dbReference>
<comment type="similarity">
    <text evidence="3 10">Belongs to the cytochrome P450 family.</text>
</comment>
<evidence type="ECO:0000256" key="8">
    <source>
        <dbReference type="ARBA" id="ARBA00023136"/>
    </source>
</evidence>
<keyword evidence="9 10" id="KW-0349">Heme</keyword>
<dbReference type="SUPFAM" id="SSF48264">
    <property type="entry name" value="Cytochrome P450"/>
    <property type="match status" value="1"/>
</dbReference>
<keyword evidence="8" id="KW-0472">Membrane</keyword>
<dbReference type="GO" id="GO:0020037">
    <property type="term" value="F:heme binding"/>
    <property type="evidence" value="ECO:0007669"/>
    <property type="project" value="InterPro"/>
</dbReference>
<dbReference type="InterPro" id="IPR008069">
    <property type="entry name" value="Cyt_P450_E_grp-I_CYP2D-like"/>
</dbReference>
<dbReference type="InterPro" id="IPR036396">
    <property type="entry name" value="Cyt_P450_sf"/>
</dbReference>
<evidence type="ECO:0000256" key="1">
    <source>
        <dbReference type="ARBA" id="ARBA00001971"/>
    </source>
</evidence>
<dbReference type="Gene3D" id="1.10.630.10">
    <property type="entry name" value="Cytochrome P450"/>
    <property type="match status" value="1"/>
</dbReference>
<evidence type="ECO:0000313" key="12">
    <source>
        <dbReference type="Proteomes" id="UP001283361"/>
    </source>
</evidence>
<dbReference type="PRINTS" id="PR01686">
    <property type="entry name" value="EP450ICYP2D"/>
</dbReference>
<dbReference type="InterPro" id="IPR002401">
    <property type="entry name" value="Cyt_P450_E_grp-I"/>
</dbReference>
<dbReference type="EMBL" id="JAWDGP010000471">
    <property type="protein sequence ID" value="KAK3800249.1"/>
    <property type="molecule type" value="Genomic_DNA"/>
</dbReference>
<dbReference type="FunFam" id="1.10.630.10:FF:000036">
    <property type="entry name" value="CYtochrome P450 family"/>
    <property type="match status" value="1"/>
</dbReference>
<comment type="subcellular location">
    <subcellularLocation>
        <location evidence="2">Membrane</location>
    </subcellularLocation>
</comment>
<organism evidence="11 12">
    <name type="scientific">Elysia crispata</name>
    <name type="common">lettuce slug</name>
    <dbReference type="NCBI Taxonomy" id="231223"/>
    <lineage>
        <taxon>Eukaryota</taxon>
        <taxon>Metazoa</taxon>
        <taxon>Spiralia</taxon>
        <taxon>Lophotrochozoa</taxon>
        <taxon>Mollusca</taxon>
        <taxon>Gastropoda</taxon>
        <taxon>Heterobranchia</taxon>
        <taxon>Euthyneura</taxon>
        <taxon>Panpulmonata</taxon>
        <taxon>Sacoglossa</taxon>
        <taxon>Placobranchoidea</taxon>
        <taxon>Plakobranchidae</taxon>
        <taxon>Elysia</taxon>
    </lineage>
</organism>
<dbReference type="GO" id="GO:0006082">
    <property type="term" value="P:organic acid metabolic process"/>
    <property type="evidence" value="ECO:0007669"/>
    <property type="project" value="TreeGrafter"/>
</dbReference>
<dbReference type="GO" id="GO:0016020">
    <property type="term" value="C:membrane"/>
    <property type="evidence" value="ECO:0007669"/>
    <property type="project" value="UniProtKB-SubCell"/>
</dbReference>
<dbReference type="GO" id="GO:0005737">
    <property type="term" value="C:cytoplasm"/>
    <property type="evidence" value="ECO:0007669"/>
    <property type="project" value="TreeGrafter"/>
</dbReference>
<comment type="caution">
    <text evidence="11">The sequence shown here is derived from an EMBL/GenBank/DDBJ whole genome shotgun (WGS) entry which is preliminary data.</text>
</comment>
<keyword evidence="6 9" id="KW-0408">Iron</keyword>
<name>A0AAE1EAB3_9GAST</name>
<keyword evidence="7 10" id="KW-0503">Monooxygenase</keyword>
<dbReference type="GO" id="GO:0005506">
    <property type="term" value="F:iron ion binding"/>
    <property type="evidence" value="ECO:0007669"/>
    <property type="project" value="InterPro"/>
</dbReference>
<dbReference type="InterPro" id="IPR001128">
    <property type="entry name" value="Cyt_P450"/>
</dbReference>
<keyword evidence="5 10" id="KW-0560">Oxidoreductase</keyword>
<dbReference type="AlphaFoldDB" id="A0AAE1EAB3"/>
<dbReference type="Proteomes" id="UP001283361">
    <property type="component" value="Unassembled WGS sequence"/>
</dbReference>
<gene>
    <name evidence="11" type="ORF">RRG08_018859</name>
</gene>
<evidence type="ECO:0000256" key="7">
    <source>
        <dbReference type="ARBA" id="ARBA00023033"/>
    </source>
</evidence>
<dbReference type="PRINTS" id="PR00385">
    <property type="entry name" value="P450"/>
</dbReference>
<dbReference type="PROSITE" id="PS00086">
    <property type="entry name" value="CYTOCHROME_P450"/>
    <property type="match status" value="1"/>
</dbReference>
<feature type="binding site" description="axial binding residue" evidence="9">
    <location>
        <position position="531"/>
    </location>
    <ligand>
        <name>heme</name>
        <dbReference type="ChEBI" id="CHEBI:30413"/>
    </ligand>
    <ligandPart>
        <name>Fe</name>
        <dbReference type="ChEBI" id="CHEBI:18248"/>
    </ligandPart>
</feature>
<protein>
    <recommendedName>
        <fullName evidence="13">Cytochrome P450</fullName>
    </recommendedName>
</protein>
<evidence type="ECO:0008006" key="13">
    <source>
        <dbReference type="Google" id="ProtNLM"/>
    </source>
</evidence>
<dbReference type="InterPro" id="IPR050182">
    <property type="entry name" value="Cytochrome_P450_fam2"/>
</dbReference>
<keyword evidence="12" id="KW-1185">Reference proteome</keyword>
<sequence length="587" mass="66682">MLDTSRQVLMLDILQTSADVRYLQTSADVRYLQTSADGCQTIKPELIYPRTFSMGSNPTLTIDIITEHTTRQTEFDQATMLTPLLVTVTTTVTSWTLATGVLVLLVVYAWSKTRLKCEGSNIPPFPAPAKPLLGHTLLMKGNILDNFSWMRKKAGDLFSLNLLGQHWVVVNGYGNLREVLVKHADKTQDRPPDLSSKILGEDNHGLMSSHGRNWKEQRSITNSILREFGMGKQIMAEKVLFEVRFFMEKLASFKGQAIELPHIMSAAVCNVVCSITVGHRFDYDDEYYKRMMDNANAFLVKSPSLYVFYAGTILKRLPGDWFGIKQWENCLSDLNENFCKFQINKVKQDFSSDNVPESFIAAYLQQMRKKKESEKESYLDEPNLISLIKSLILAGTETSSTTINWCVLLCLHHPEIQEKVFDEIKTHVGTTRPPCLSDMPNLPYLSAVIRETQRFAGIAPVLSRQVTDTFEVQGYLIPKGSRLFLDINSALHDETTWENPHQFHPERFLDASGNLLKPAEFIPFGLGRRVCVGEALARTELDLFLATMFQRFQFEPENPTELPTLDAVLTLGRSPKPYKVRFLDRNM</sequence>
<dbReference type="GO" id="GO:0006805">
    <property type="term" value="P:xenobiotic metabolic process"/>
    <property type="evidence" value="ECO:0007669"/>
    <property type="project" value="TreeGrafter"/>
</dbReference>
<dbReference type="PRINTS" id="PR00463">
    <property type="entry name" value="EP450I"/>
</dbReference>
<comment type="cofactor">
    <cofactor evidence="1 9">
        <name>heme</name>
        <dbReference type="ChEBI" id="CHEBI:30413"/>
    </cofactor>
</comment>
<dbReference type="PANTHER" id="PTHR24300">
    <property type="entry name" value="CYTOCHROME P450 508A4-RELATED"/>
    <property type="match status" value="1"/>
</dbReference>
<keyword evidence="4 9" id="KW-0479">Metal-binding</keyword>
<evidence type="ECO:0000256" key="10">
    <source>
        <dbReference type="RuleBase" id="RU000461"/>
    </source>
</evidence>
<evidence type="ECO:0000256" key="9">
    <source>
        <dbReference type="PIRSR" id="PIRSR602401-1"/>
    </source>
</evidence>
<evidence type="ECO:0000256" key="2">
    <source>
        <dbReference type="ARBA" id="ARBA00004370"/>
    </source>
</evidence>
<evidence type="ECO:0000256" key="4">
    <source>
        <dbReference type="ARBA" id="ARBA00022723"/>
    </source>
</evidence>
<dbReference type="PANTHER" id="PTHR24300:SF375">
    <property type="entry name" value="CYTOCHROME P450 FAMILY"/>
    <property type="match status" value="1"/>
</dbReference>